<dbReference type="EMBL" id="JAYGHT010000195">
    <property type="protein sequence ID" value="MEA5522856.1"/>
    <property type="molecule type" value="Genomic_DNA"/>
</dbReference>
<proteinExistence type="predicted"/>
<protein>
    <submittedName>
        <fullName evidence="1">Uncharacterized protein</fullName>
    </submittedName>
</protein>
<comment type="caution">
    <text evidence="1">The sequence shown here is derived from an EMBL/GenBank/DDBJ whole genome shotgun (WGS) entry which is preliminary data.</text>
</comment>
<reference evidence="1 2" key="1">
    <citation type="submission" date="2023-12" db="EMBL/GenBank/DDBJ databases">
        <title>Baltic Sea Cyanobacteria.</title>
        <authorList>
            <person name="Delbaje E."/>
            <person name="Fewer D.P."/>
            <person name="Shishido T.K."/>
        </authorList>
    </citation>
    <scope>NUCLEOTIDE SEQUENCE [LARGE SCALE GENOMIC DNA]</scope>
    <source>
        <strain evidence="1 2">CCNP 1315</strain>
    </source>
</reference>
<evidence type="ECO:0000313" key="2">
    <source>
        <dbReference type="Proteomes" id="UP001301728"/>
    </source>
</evidence>
<accession>A0ABU5U6R7</accession>
<evidence type="ECO:0000313" key="1">
    <source>
        <dbReference type="EMBL" id="MEA5522856.1"/>
    </source>
</evidence>
<dbReference type="RefSeq" id="WP_323274549.1">
    <property type="nucleotide sequence ID" value="NZ_JAYGHT010000195.1"/>
</dbReference>
<organism evidence="1 2">
    <name type="scientific">Limnoraphis robusta CCNP1315</name>
    <dbReference type="NCBI Taxonomy" id="3110306"/>
    <lineage>
        <taxon>Bacteria</taxon>
        <taxon>Bacillati</taxon>
        <taxon>Cyanobacteriota</taxon>
        <taxon>Cyanophyceae</taxon>
        <taxon>Oscillatoriophycideae</taxon>
        <taxon>Oscillatoriales</taxon>
        <taxon>Sirenicapillariaceae</taxon>
        <taxon>Limnoraphis</taxon>
    </lineage>
</organism>
<dbReference type="Proteomes" id="UP001301728">
    <property type="component" value="Unassembled WGS sequence"/>
</dbReference>
<gene>
    <name evidence="1" type="ORF">VB854_28395</name>
</gene>
<sequence>MNDINNNLSLKYAHLRETLIEQGLFEELDIDEERFSDNLSLFQEILTEEGISQQSINTVIEAIWLAIKLGVRNWDVNVTTQVRAAFEEIKRI</sequence>
<name>A0ABU5U6R7_9CYAN</name>
<keyword evidence="2" id="KW-1185">Reference proteome</keyword>